<evidence type="ECO:0000256" key="1">
    <source>
        <dbReference type="SAM" id="Coils"/>
    </source>
</evidence>
<dbReference type="OrthoDB" id="6288856at2759"/>
<feature type="compositionally biased region" description="Low complexity" evidence="2">
    <location>
        <begin position="445"/>
        <end position="454"/>
    </location>
</feature>
<feature type="region of interest" description="Disordered" evidence="2">
    <location>
        <begin position="513"/>
        <end position="556"/>
    </location>
</feature>
<feature type="region of interest" description="Disordered" evidence="2">
    <location>
        <begin position="96"/>
        <end position="118"/>
    </location>
</feature>
<evidence type="ECO:0000313" key="5">
    <source>
        <dbReference type="Proteomes" id="UP000663829"/>
    </source>
</evidence>
<feature type="coiled-coil region" evidence="1">
    <location>
        <begin position="860"/>
        <end position="964"/>
    </location>
</feature>
<feature type="region of interest" description="Disordered" evidence="2">
    <location>
        <begin position="1017"/>
        <end position="1046"/>
    </location>
</feature>
<keyword evidence="5" id="KW-1185">Reference proteome</keyword>
<dbReference type="AlphaFoldDB" id="A0A813W2H0"/>
<feature type="compositionally biased region" description="Polar residues" evidence="2">
    <location>
        <begin position="96"/>
        <end position="109"/>
    </location>
</feature>
<feature type="region of interest" description="Disordered" evidence="2">
    <location>
        <begin position="384"/>
        <end position="454"/>
    </location>
</feature>
<feature type="region of interest" description="Disordered" evidence="2">
    <location>
        <begin position="25"/>
        <end position="54"/>
    </location>
</feature>
<feature type="region of interest" description="Disordered" evidence="2">
    <location>
        <begin position="292"/>
        <end position="344"/>
    </location>
</feature>
<feature type="compositionally biased region" description="Polar residues" evidence="2">
    <location>
        <begin position="391"/>
        <end position="400"/>
    </location>
</feature>
<proteinExistence type="predicted"/>
<keyword evidence="1" id="KW-0175">Coiled coil</keyword>
<feature type="region of interest" description="Disordered" evidence="2">
    <location>
        <begin position="1"/>
        <end position="20"/>
    </location>
</feature>
<feature type="coiled-coil region" evidence="1">
    <location>
        <begin position="1055"/>
        <end position="1112"/>
    </location>
</feature>
<dbReference type="EMBL" id="CAJNOQ010000892">
    <property type="protein sequence ID" value="CAF0848807.1"/>
    <property type="molecule type" value="Genomic_DNA"/>
</dbReference>
<feature type="compositionally biased region" description="Polar residues" evidence="2">
    <location>
        <begin position="187"/>
        <end position="204"/>
    </location>
</feature>
<sequence length="1124" mass="131319">MDENQINVNDNDNNDQKDNHDQTEILVDNENNDSKNDTFTNDENIDSDTSNDDKMKSLFKNNNLRISQPKYEKLLKDLDFSECRMVDVTDMLNAETQPNTSYYTPNEEQSLTSSSSSPLILPSRQTVLDNEQNFNFPSNLIDDIHKNIYDQDDEENHFHDDTFQNDLDLLATIIDEAWKNSSKSDTENCEQPPQDNNLYSSKKFTVTDDNEEQKKEILDEDDDTSKQATSNYDFVDNEHEDIQQGIPSKSSKTSRPKRLDNNSEYTSLRQESVPRYIKREKKTLISKSLTESLNNEIPNDQHSSANDQHISSFNPKHSSQATSLTLQRSASSPKNSLQENGDENVTTVTDNSEHILNWGNLVNGSICESTDPVAFVSTDTFLQPAHRQSTEIRTQSNSDSLSKKHPQHKKKLRTTSRPLNTSDEEQPPVSPRRSVKKLNEVEEVPPSLSRSPSILSSDAELLMTKNPDQQQQKVQQENRLIRTKTNVERQDSQATSIDDNLDEFSSQMKTSKMNDKQGYTDYGTNKHREQTSIINEKKSNEKKKQSAYGPSDRPYMTASDILLRRLSNENIEKQQSNDETLSNCHHSSSNRHPVRSHCLSNNINNETTYKNKQFSSNRMEDTWLTMLEKLEREHKERLEHQQMEYKEYIHGLEENMKKRFDDYIVDPTMDSDDYNDNRSYLSTTCRQVRQLSHHKLNDNNTSSSSYNNKLNTAIDRALKRRHYKEPSSIRESLSNDLSMYYYHTRLSRSGSKEDLVQKNVKAEMHAKHNKHVADLKTYYEHEIDELRHELKKYRLKLTKMGLTPSNVSVAPNTPPPSKLSSAITSKPIRQSFETIDRSSHENIRLKHEITDFQDKMKYTDDQNEAHIASLERQIQELRETINEKDRDFENYHRTINKLEEQLTEAENTKERQDEKSRSIDRSLFLYREENEKLKNDLHMTRERLMRMEEKCHIQEDENEKLTRQIFLMENDLKHFQTTTHEIPYSRDYERFTTIKNNPSISITPRLNDNLVTERYSTYNSHNSIKNPPSSPDSYSRIRQQNTSTKNGDQYQLKHAEHMEHQFDQLMGKKRDLESRLNRIPTRGLSTNDKLLFDYLENELSNVEKQISSVKLELRKMHILKTTTH</sequence>
<accession>A0A813W2H0</accession>
<feature type="compositionally biased region" description="Basic and acidic residues" evidence="2">
    <location>
        <begin position="524"/>
        <end position="544"/>
    </location>
</feature>
<feature type="compositionally biased region" description="Basic residues" evidence="2">
    <location>
        <begin position="403"/>
        <end position="414"/>
    </location>
</feature>
<dbReference type="Proteomes" id="UP000681722">
    <property type="component" value="Unassembled WGS sequence"/>
</dbReference>
<evidence type="ECO:0000256" key="2">
    <source>
        <dbReference type="SAM" id="MobiDB-lite"/>
    </source>
</evidence>
<reference evidence="3" key="1">
    <citation type="submission" date="2021-02" db="EMBL/GenBank/DDBJ databases">
        <authorList>
            <person name="Nowell W R."/>
        </authorList>
    </citation>
    <scope>NUCLEOTIDE SEQUENCE</scope>
</reference>
<evidence type="ECO:0000313" key="4">
    <source>
        <dbReference type="EMBL" id="CAF3636480.1"/>
    </source>
</evidence>
<feature type="region of interest" description="Disordered" evidence="2">
    <location>
        <begin position="181"/>
        <end position="274"/>
    </location>
</feature>
<evidence type="ECO:0000313" key="3">
    <source>
        <dbReference type="EMBL" id="CAF0848807.1"/>
    </source>
</evidence>
<feature type="region of interest" description="Disordered" evidence="2">
    <location>
        <begin position="574"/>
        <end position="601"/>
    </location>
</feature>
<protein>
    <submittedName>
        <fullName evidence="3">Uncharacterized protein</fullName>
    </submittedName>
</protein>
<feature type="compositionally biased region" description="Polar residues" evidence="2">
    <location>
        <begin position="577"/>
        <end position="587"/>
    </location>
</feature>
<dbReference type="Proteomes" id="UP000663829">
    <property type="component" value="Unassembled WGS sequence"/>
</dbReference>
<gene>
    <name evidence="3" type="ORF">GPM918_LOCUS5961</name>
    <name evidence="4" type="ORF">SRO942_LOCUS5961</name>
</gene>
<name>A0A813W2H0_9BILA</name>
<dbReference type="EMBL" id="CAJOBC010000892">
    <property type="protein sequence ID" value="CAF3636480.1"/>
    <property type="molecule type" value="Genomic_DNA"/>
</dbReference>
<feature type="coiled-coil region" evidence="1">
    <location>
        <begin position="624"/>
        <end position="655"/>
    </location>
</feature>
<feature type="compositionally biased region" description="Low complexity" evidence="2">
    <location>
        <begin position="1"/>
        <end position="11"/>
    </location>
</feature>
<comment type="caution">
    <text evidence="3">The sequence shown here is derived from an EMBL/GenBank/DDBJ whole genome shotgun (WGS) entry which is preliminary data.</text>
</comment>
<organism evidence="3 5">
    <name type="scientific">Didymodactylos carnosus</name>
    <dbReference type="NCBI Taxonomy" id="1234261"/>
    <lineage>
        <taxon>Eukaryota</taxon>
        <taxon>Metazoa</taxon>
        <taxon>Spiralia</taxon>
        <taxon>Gnathifera</taxon>
        <taxon>Rotifera</taxon>
        <taxon>Eurotatoria</taxon>
        <taxon>Bdelloidea</taxon>
        <taxon>Philodinida</taxon>
        <taxon>Philodinidae</taxon>
        <taxon>Didymodactylos</taxon>
    </lineage>
</organism>